<keyword evidence="2" id="KW-1185">Reference proteome</keyword>
<evidence type="ECO:0000313" key="2">
    <source>
        <dbReference type="Proteomes" id="UP000026915"/>
    </source>
</evidence>
<proteinExistence type="predicted"/>
<dbReference type="InParanoid" id="A0A061EZ72"/>
<dbReference type="AlphaFoldDB" id="A0A061EZ72"/>
<dbReference type="Proteomes" id="UP000026915">
    <property type="component" value="Chromosome 5"/>
</dbReference>
<evidence type="ECO:0000313" key="1">
    <source>
        <dbReference type="EMBL" id="EOY09973.1"/>
    </source>
</evidence>
<dbReference type="HOGENOM" id="CLU_2836402_0_0_1"/>
<dbReference type="EMBL" id="CM001883">
    <property type="protein sequence ID" value="EOY09973.1"/>
    <property type="molecule type" value="Genomic_DNA"/>
</dbReference>
<accession>A0A061EZ72</accession>
<reference evidence="1 2" key="1">
    <citation type="journal article" date="2013" name="Genome Biol.">
        <title>The genome sequence of the most widely cultivated cacao type and its use to identify candidate genes regulating pod color.</title>
        <authorList>
            <person name="Motamayor J.C."/>
            <person name="Mockaitis K."/>
            <person name="Schmutz J."/>
            <person name="Haiminen N."/>
            <person name="Iii D.L."/>
            <person name="Cornejo O."/>
            <person name="Findley S.D."/>
            <person name="Zheng P."/>
            <person name="Utro F."/>
            <person name="Royaert S."/>
            <person name="Saski C."/>
            <person name="Jenkins J."/>
            <person name="Podicheti R."/>
            <person name="Zhao M."/>
            <person name="Scheffler B.E."/>
            <person name="Stack J.C."/>
            <person name="Feltus F.A."/>
            <person name="Mustiga G.M."/>
            <person name="Amores F."/>
            <person name="Phillips W."/>
            <person name="Marelli J.P."/>
            <person name="May G.D."/>
            <person name="Shapiro H."/>
            <person name="Ma J."/>
            <person name="Bustamante C.D."/>
            <person name="Schnell R.J."/>
            <person name="Main D."/>
            <person name="Gilbert D."/>
            <person name="Parida L."/>
            <person name="Kuhn D.N."/>
        </authorList>
    </citation>
    <scope>NUCLEOTIDE SEQUENCE [LARGE SCALE GENOMIC DNA]</scope>
    <source>
        <strain evidence="2">cv. Matina 1-6</strain>
    </source>
</reference>
<protein>
    <submittedName>
        <fullName evidence="1">Uncharacterized protein</fullName>
    </submittedName>
</protein>
<gene>
    <name evidence="1" type="ORF">TCM_025344</name>
</gene>
<organism evidence="1 2">
    <name type="scientific">Theobroma cacao</name>
    <name type="common">Cacao</name>
    <name type="synonym">Cocoa</name>
    <dbReference type="NCBI Taxonomy" id="3641"/>
    <lineage>
        <taxon>Eukaryota</taxon>
        <taxon>Viridiplantae</taxon>
        <taxon>Streptophyta</taxon>
        <taxon>Embryophyta</taxon>
        <taxon>Tracheophyta</taxon>
        <taxon>Spermatophyta</taxon>
        <taxon>Magnoliopsida</taxon>
        <taxon>eudicotyledons</taxon>
        <taxon>Gunneridae</taxon>
        <taxon>Pentapetalae</taxon>
        <taxon>rosids</taxon>
        <taxon>malvids</taxon>
        <taxon>Malvales</taxon>
        <taxon>Malvaceae</taxon>
        <taxon>Byttnerioideae</taxon>
        <taxon>Theobroma</taxon>
    </lineage>
</organism>
<sequence length="66" mass="7391">MLQKQLFNIVGIQFGMAMAYGYGSLPGDQLMCCTCTDVIVAISSFRCPVIFLWEIGIISFTTRRFS</sequence>
<name>A0A061EZ72_THECC</name>
<dbReference type="Gramene" id="EOY09973">
    <property type="protein sequence ID" value="EOY09973"/>
    <property type="gene ID" value="TCM_025344"/>
</dbReference>